<proteinExistence type="predicted"/>
<feature type="compositionally biased region" description="Acidic residues" evidence="1">
    <location>
        <begin position="14"/>
        <end position="23"/>
    </location>
</feature>
<feature type="region of interest" description="Disordered" evidence="1">
    <location>
        <begin position="1"/>
        <end position="58"/>
    </location>
</feature>
<evidence type="ECO:0000259" key="2">
    <source>
        <dbReference type="Pfam" id="PF24458"/>
    </source>
</evidence>
<keyword evidence="4" id="KW-1185">Reference proteome</keyword>
<evidence type="ECO:0000256" key="1">
    <source>
        <dbReference type="SAM" id="MobiDB-lite"/>
    </source>
</evidence>
<dbReference type="RefSeq" id="WP_379692627.1">
    <property type="nucleotide sequence ID" value="NZ_JBHSXH010000009.1"/>
</dbReference>
<dbReference type="EMBL" id="JBHSXH010000009">
    <property type="protein sequence ID" value="MFC6824039.1"/>
    <property type="molecule type" value="Genomic_DNA"/>
</dbReference>
<dbReference type="AlphaFoldDB" id="A0ABD5TUY6"/>
<feature type="domain" description="DUF7573" evidence="2">
    <location>
        <begin position="53"/>
        <end position="95"/>
    </location>
</feature>
<organism evidence="3 4">
    <name type="scientific">Halopelagius fulvigenes</name>
    <dbReference type="NCBI Taxonomy" id="1198324"/>
    <lineage>
        <taxon>Archaea</taxon>
        <taxon>Methanobacteriati</taxon>
        <taxon>Methanobacteriota</taxon>
        <taxon>Stenosarchaea group</taxon>
        <taxon>Halobacteria</taxon>
        <taxon>Halobacteriales</taxon>
        <taxon>Haloferacaceae</taxon>
    </lineage>
</organism>
<accession>A0ABD5TUY6</accession>
<comment type="caution">
    <text evidence="3">The sequence shown here is derived from an EMBL/GenBank/DDBJ whole genome shotgun (WGS) entry which is preliminary data.</text>
</comment>
<sequence length="95" mass="9986">MTEDRSLEDFVGGSDDEGDDAAESADASESVDESEPADAPDDEDDAGDAPGPAVATYRWDPDGVECAACGESVERVWTADADGSETFVCESCKEW</sequence>
<reference evidence="3 4" key="1">
    <citation type="journal article" date="2019" name="Int. J. Syst. Evol. Microbiol.">
        <title>The Global Catalogue of Microorganisms (GCM) 10K type strain sequencing project: providing services to taxonomists for standard genome sequencing and annotation.</title>
        <authorList>
            <consortium name="The Broad Institute Genomics Platform"/>
            <consortium name="The Broad Institute Genome Sequencing Center for Infectious Disease"/>
            <person name="Wu L."/>
            <person name="Ma J."/>
        </authorList>
    </citation>
    <scope>NUCLEOTIDE SEQUENCE [LARGE SCALE GENOMIC DNA]</scope>
    <source>
        <strain evidence="3 4">YIM 94188</strain>
    </source>
</reference>
<feature type="compositionally biased region" description="Acidic residues" evidence="1">
    <location>
        <begin position="29"/>
        <end position="47"/>
    </location>
</feature>
<evidence type="ECO:0000313" key="4">
    <source>
        <dbReference type="Proteomes" id="UP001596408"/>
    </source>
</evidence>
<gene>
    <name evidence="3" type="ORF">ACFQEV_03390</name>
</gene>
<dbReference type="Pfam" id="PF24458">
    <property type="entry name" value="DUF7573"/>
    <property type="match status" value="1"/>
</dbReference>
<protein>
    <recommendedName>
        <fullName evidence="2">DUF7573 domain-containing protein</fullName>
    </recommendedName>
</protein>
<name>A0ABD5TUY6_9EURY</name>
<evidence type="ECO:0000313" key="3">
    <source>
        <dbReference type="EMBL" id="MFC6824039.1"/>
    </source>
</evidence>
<dbReference type="InterPro" id="IPR055995">
    <property type="entry name" value="DUF7573"/>
</dbReference>
<dbReference type="Proteomes" id="UP001596408">
    <property type="component" value="Unassembled WGS sequence"/>
</dbReference>